<comment type="caution">
    <text evidence="4">The sequence shown here is derived from an EMBL/GenBank/DDBJ whole genome shotgun (WGS) entry which is preliminary data.</text>
</comment>
<name>A0A4Q0T360_9BACT</name>
<dbReference type="EMBL" id="RDSM01000002">
    <property type="protein sequence ID" value="RXH55966.1"/>
    <property type="molecule type" value="Genomic_DNA"/>
</dbReference>
<evidence type="ECO:0000313" key="5">
    <source>
        <dbReference type="Proteomes" id="UP000289437"/>
    </source>
</evidence>
<organism evidence="4 5">
    <name type="scientific">Granulicella sibirica</name>
    <dbReference type="NCBI Taxonomy" id="2479048"/>
    <lineage>
        <taxon>Bacteria</taxon>
        <taxon>Pseudomonadati</taxon>
        <taxon>Acidobacteriota</taxon>
        <taxon>Terriglobia</taxon>
        <taxon>Terriglobales</taxon>
        <taxon>Acidobacteriaceae</taxon>
        <taxon>Granulicella</taxon>
    </lineage>
</organism>
<keyword evidence="5" id="KW-1185">Reference proteome</keyword>
<dbReference type="InterPro" id="IPR043502">
    <property type="entry name" value="DNA/RNA_pol_sf"/>
</dbReference>
<comment type="similarity">
    <text evidence="1">Belongs to the DNA polymerase type-Y family.</text>
</comment>
<dbReference type="InterPro" id="IPR050356">
    <property type="entry name" value="SulA_CellDiv_inhibitor"/>
</dbReference>
<reference evidence="4 5" key="1">
    <citation type="submission" date="2018-11" db="EMBL/GenBank/DDBJ databases">
        <authorList>
            <person name="Mardanov A.V."/>
            <person name="Ravin N.V."/>
            <person name="Dedysh S.N."/>
        </authorList>
    </citation>
    <scope>NUCLEOTIDE SEQUENCE [LARGE SCALE GENOMIC DNA]</scope>
    <source>
        <strain evidence="4 5">AF10</strain>
    </source>
</reference>
<accession>A0A4Q0T360</accession>
<keyword evidence="2" id="KW-0227">DNA damage</keyword>
<dbReference type="Gene3D" id="3.30.70.270">
    <property type="match status" value="1"/>
</dbReference>
<dbReference type="Proteomes" id="UP000289437">
    <property type="component" value="Unassembled WGS sequence"/>
</dbReference>
<dbReference type="AlphaFoldDB" id="A0A4Q0T360"/>
<sequence length="502" mass="54356">MGRKQAGEGMTRYACVRVAEFPVQALLRLRAELRGEAVVVMEGAPPAEAVCAATAAARRMGLEEGMSRVEVDSFGGVRVLARSRASEREAKQALVEAMCRFSPRVEDAESDRVAVCVVDVAGTERLFGAGIGGQIQTRVGELGMVAVVVVCGDFHASVALARGSDGVVIIPSGGEREALAGMSLGVLDVEEEQQETLAIWGVKTVGGLAALPEVELIARMGQEGKRLRLMALGECPHLFQAVEEEFSLREVFEFDGPVEESETLLFVLGPMFDQMLVRARGRALALASVSVAMLLDGGGEHVRVIRPALPTENRKLLLKLFQLDLASHAPEKAVIGLMVTGETGGTSKVQMGLFAPQLPESSRLDVTLARLSAMVGEGRVGSAVLRDSHEPDAFSMVGFRASARSGGKVEGRVVPAMRRVRPPMLLRMKVLDGEPRSFAFRGRTFQVVRAYGPWKGSGEWWNGGTWGREEWDLVAEAVGERLFCRVFRDMVRNAWMMDGLYD</sequence>
<evidence type="ECO:0000256" key="2">
    <source>
        <dbReference type="ARBA" id="ARBA00022763"/>
    </source>
</evidence>
<protein>
    <submittedName>
        <fullName evidence="4">DNA polymerase IV-like protein ImuB</fullName>
    </submittedName>
</protein>
<dbReference type="PANTHER" id="PTHR35369">
    <property type="entry name" value="BLR3025 PROTEIN-RELATED"/>
    <property type="match status" value="1"/>
</dbReference>
<evidence type="ECO:0000313" key="4">
    <source>
        <dbReference type="EMBL" id="RXH55966.1"/>
    </source>
</evidence>
<dbReference type="Pfam" id="PF00817">
    <property type="entry name" value="IMS"/>
    <property type="match status" value="1"/>
</dbReference>
<dbReference type="InterPro" id="IPR043128">
    <property type="entry name" value="Rev_trsase/Diguanyl_cyclase"/>
</dbReference>
<proteinExistence type="inferred from homology"/>
<dbReference type="InterPro" id="IPR001126">
    <property type="entry name" value="UmuC"/>
</dbReference>
<reference evidence="5" key="2">
    <citation type="submission" date="2019-02" db="EMBL/GenBank/DDBJ databases">
        <title>Granulicella sibirica sp. nov., a psychrotolerant acidobacterium isolated from an organic soil layer in forested tundra, West Siberia.</title>
        <authorList>
            <person name="Oshkin I.Y."/>
            <person name="Kulichevskaya I.S."/>
            <person name="Rijpstra W.I.C."/>
            <person name="Sinninghe Damste J.S."/>
            <person name="Rakitin A.L."/>
            <person name="Ravin N.V."/>
            <person name="Dedysh S.N."/>
        </authorList>
    </citation>
    <scope>NUCLEOTIDE SEQUENCE [LARGE SCALE GENOMIC DNA]</scope>
    <source>
        <strain evidence="5">AF10</strain>
    </source>
</reference>
<gene>
    <name evidence="4" type="ORF">GRAN_2823</name>
</gene>
<dbReference type="SUPFAM" id="SSF56672">
    <property type="entry name" value="DNA/RNA polymerases"/>
    <property type="match status" value="1"/>
</dbReference>
<feature type="domain" description="UmuC" evidence="3">
    <location>
        <begin position="19"/>
        <end position="142"/>
    </location>
</feature>
<evidence type="ECO:0000259" key="3">
    <source>
        <dbReference type="Pfam" id="PF00817"/>
    </source>
</evidence>
<dbReference type="PANTHER" id="PTHR35369:SF2">
    <property type="entry name" value="BLR3025 PROTEIN"/>
    <property type="match status" value="1"/>
</dbReference>
<dbReference type="Gene3D" id="3.40.1170.60">
    <property type="match status" value="1"/>
</dbReference>
<dbReference type="GO" id="GO:0006281">
    <property type="term" value="P:DNA repair"/>
    <property type="evidence" value="ECO:0007669"/>
    <property type="project" value="InterPro"/>
</dbReference>
<evidence type="ECO:0000256" key="1">
    <source>
        <dbReference type="ARBA" id="ARBA00010945"/>
    </source>
</evidence>